<dbReference type="AlphaFoldDB" id="A0A9D4HI23"/>
<comment type="caution">
    <text evidence="2">The sequence shown here is derived from an EMBL/GenBank/DDBJ whole genome shotgun (WGS) entry which is preliminary data.</text>
</comment>
<reference evidence="2" key="1">
    <citation type="journal article" date="2019" name="bioRxiv">
        <title>The Genome of the Zebra Mussel, Dreissena polymorpha: A Resource for Invasive Species Research.</title>
        <authorList>
            <person name="McCartney M.A."/>
            <person name="Auch B."/>
            <person name="Kono T."/>
            <person name="Mallez S."/>
            <person name="Zhang Y."/>
            <person name="Obille A."/>
            <person name="Becker A."/>
            <person name="Abrahante J.E."/>
            <person name="Garbe J."/>
            <person name="Badalamenti J.P."/>
            <person name="Herman A."/>
            <person name="Mangelson H."/>
            <person name="Liachko I."/>
            <person name="Sullivan S."/>
            <person name="Sone E.D."/>
            <person name="Koren S."/>
            <person name="Silverstein K.A.T."/>
            <person name="Beckman K.B."/>
            <person name="Gohl D.M."/>
        </authorList>
    </citation>
    <scope>NUCLEOTIDE SEQUENCE</scope>
    <source>
        <strain evidence="2">Duluth1</strain>
        <tissue evidence="2">Whole animal</tissue>
    </source>
</reference>
<evidence type="ECO:0000313" key="2">
    <source>
        <dbReference type="EMBL" id="KAH3717516.1"/>
    </source>
</evidence>
<sequence>MERCVAARLAQSGEHSLCKRGAPGSSPGLAAHFSPSGDNQEAGYEGRDLIQLCWFQSHLCAEVGI</sequence>
<evidence type="ECO:0000313" key="3">
    <source>
        <dbReference type="Proteomes" id="UP000828390"/>
    </source>
</evidence>
<proteinExistence type="predicted"/>
<accession>A0A9D4HI23</accession>
<name>A0A9D4HI23_DREPO</name>
<reference evidence="2" key="2">
    <citation type="submission" date="2020-11" db="EMBL/GenBank/DDBJ databases">
        <authorList>
            <person name="McCartney M.A."/>
            <person name="Auch B."/>
            <person name="Kono T."/>
            <person name="Mallez S."/>
            <person name="Becker A."/>
            <person name="Gohl D.M."/>
            <person name="Silverstein K.A.T."/>
            <person name="Koren S."/>
            <person name="Bechman K.B."/>
            <person name="Herman A."/>
            <person name="Abrahante J.E."/>
            <person name="Garbe J."/>
        </authorList>
    </citation>
    <scope>NUCLEOTIDE SEQUENCE</scope>
    <source>
        <strain evidence="2">Duluth1</strain>
        <tissue evidence="2">Whole animal</tissue>
    </source>
</reference>
<evidence type="ECO:0000256" key="1">
    <source>
        <dbReference type="SAM" id="MobiDB-lite"/>
    </source>
</evidence>
<keyword evidence="3" id="KW-1185">Reference proteome</keyword>
<organism evidence="2 3">
    <name type="scientific">Dreissena polymorpha</name>
    <name type="common">Zebra mussel</name>
    <name type="synonym">Mytilus polymorpha</name>
    <dbReference type="NCBI Taxonomy" id="45954"/>
    <lineage>
        <taxon>Eukaryota</taxon>
        <taxon>Metazoa</taxon>
        <taxon>Spiralia</taxon>
        <taxon>Lophotrochozoa</taxon>
        <taxon>Mollusca</taxon>
        <taxon>Bivalvia</taxon>
        <taxon>Autobranchia</taxon>
        <taxon>Heteroconchia</taxon>
        <taxon>Euheterodonta</taxon>
        <taxon>Imparidentia</taxon>
        <taxon>Neoheterodontei</taxon>
        <taxon>Myida</taxon>
        <taxon>Dreissenoidea</taxon>
        <taxon>Dreissenidae</taxon>
        <taxon>Dreissena</taxon>
    </lineage>
</organism>
<gene>
    <name evidence="2" type="ORF">DPMN_060306</name>
</gene>
<protein>
    <submittedName>
        <fullName evidence="2">Uncharacterized protein</fullName>
    </submittedName>
</protein>
<dbReference type="Proteomes" id="UP000828390">
    <property type="component" value="Unassembled WGS sequence"/>
</dbReference>
<feature type="region of interest" description="Disordered" evidence="1">
    <location>
        <begin position="19"/>
        <end position="40"/>
    </location>
</feature>
<dbReference type="EMBL" id="JAIWYP010000013">
    <property type="protein sequence ID" value="KAH3717516.1"/>
    <property type="molecule type" value="Genomic_DNA"/>
</dbReference>
<dbReference type="AntiFam" id="ANF00010">
    <property type="entry name" value="tRNA translation"/>
</dbReference>